<dbReference type="Proteomes" id="UP001054252">
    <property type="component" value="Unassembled WGS sequence"/>
</dbReference>
<evidence type="ECO:0000256" key="2">
    <source>
        <dbReference type="ARBA" id="ARBA00022980"/>
    </source>
</evidence>
<dbReference type="GO" id="GO:0006412">
    <property type="term" value="P:translation"/>
    <property type="evidence" value="ECO:0007669"/>
    <property type="project" value="InterPro"/>
</dbReference>
<organism evidence="4 5">
    <name type="scientific">Rubroshorea leprosula</name>
    <dbReference type="NCBI Taxonomy" id="152421"/>
    <lineage>
        <taxon>Eukaryota</taxon>
        <taxon>Viridiplantae</taxon>
        <taxon>Streptophyta</taxon>
        <taxon>Embryophyta</taxon>
        <taxon>Tracheophyta</taxon>
        <taxon>Spermatophyta</taxon>
        <taxon>Magnoliopsida</taxon>
        <taxon>eudicotyledons</taxon>
        <taxon>Gunneridae</taxon>
        <taxon>Pentapetalae</taxon>
        <taxon>rosids</taxon>
        <taxon>malvids</taxon>
        <taxon>Malvales</taxon>
        <taxon>Dipterocarpaceae</taxon>
        <taxon>Rubroshorea</taxon>
    </lineage>
</organism>
<proteinExistence type="inferred from homology"/>
<dbReference type="InterPro" id="IPR005485">
    <property type="entry name" value="Rbsml_uL18_euk_arch"/>
</dbReference>
<dbReference type="GO" id="GO:0008097">
    <property type="term" value="F:5S rRNA binding"/>
    <property type="evidence" value="ECO:0007669"/>
    <property type="project" value="InterPro"/>
</dbReference>
<evidence type="ECO:0000256" key="3">
    <source>
        <dbReference type="ARBA" id="ARBA00023274"/>
    </source>
</evidence>
<keyword evidence="5" id="KW-1185">Reference proteome</keyword>
<dbReference type="GO" id="GO:0022625">
    <property type="term" value="C:cytosolic large ribosomal subunit"/>
    <property type="evidence" value="ECO:0007669"/>
    <property type="project" value="TreeGrafter"/>
</dbReference>
<dbReference type="EMBL" id="BPVZ01000012">
    <property type="protein sequence ID" value="GKU97859.1"/>
    <property type="molecule type" value="Genomic_DNA"/>
</dbReference>
<name>A0AAV5IJQ5_9ROSI</name>
<comment type="similarity">
    <text evidence="1">Belongs to the universal ribosomal protein uL18 family.</text>
</comment>
<sequence length="77" mass="9083">MRIEESEQLNPEVHHKYICGVHVAVYMRTSMEDELAKYQFHFSEYIKKGIKADDIEALYKKVHATIQVDLTIKESKK</sequence>
<keyword evidence="3" id="KW-0687">Ribonucleoprotein</keyword>
<reference evidence="4 5" key="1">
    <citation type="journal article" date="2021" name="Commun. Biol.">
        <title>The genome of Shorea leprosula (Dipterocarpaceae) highlights the ecological relevance of drought in aseasonal tropical rainforests.</title>
        <authorList>
            <person name="Ng K.K.S."/>
            <person name="Kobayashi M.J."/>
            <person name="Fawcett J.A."/>
            <person name="Hatakeyama M."/>
            <person name="Paape T."/>
            <person name="Ng C.H."/>
            <person name="Ang C.C."/>
            <person name="Tnah L.H."/>
            <person name="Lee C.T."/>
            <person name="Nishiyama T."/>
            <person name="Sese J."/>
            <person name="O'Brien M.J."/>
            <person name="Copetti D."/>
            <person name="Mohd Noor M.I."/>
            <person name="Ong R.C."/>
            <person name="Putra M."/>
            <person name="Sireger I.Z."/>
            <person name="Indrioko S."/>
            <person name="Kosugi Y."/>
            <person name="Izuno A."/>
            <person name="Isagi Y."/>
            <person name="Lee S.L."/>
            <person name="Shimizu K.K."/>
        </authorList>
    </citation>
    <scope>NUCLEOTIDE SEQUENCE [LARGE SCALE GENOMIC DNA]</scope>
    <source>
        <strain evidence="4">214</strain>
    </source>
</reference>
<dbReference type="GO" id="GO:0000027">
    <property type="term" value="P:ribosomal large subunit assembly"/>
    <property type="evidence" value="ECO:0007669"/>
    <property type="project" value="TreeGrafter"/>
</dbReference>
<dbReference type="PANTHER" id="PTHR23410">
    <property type="entry name" value="RIBOSOMAL PROTEIN L5-RELATED"/>
    <property type="match status" value="1"/>
</dbReference>
<evidence type="ECO:0000313" key="4">
    <source>
        <dbReference type="EMBL" id="GKU97859.1"/>
    </source>
</evidence>
<gene>
    <name evidence="4" type="ORF">SLEP1_g10941</name>
</gene>
<dbReference type="Gene3D" id="3.30.420.100">
    <property type="match status" value="1"/>
</dbReference>
<evidence type="ECO:0000313" key="5">
    <source>
        <dbReference type="Proteomes" id="UP001054252"/>
    </source>
</evidence>
<comment type="caution">
    <text evidence="4">The sequence shown here is derived from an EMBL/GenBank/DDBJ whole genome shotgun (WGS) entry which is preliminary data.</text>
</comment>
<evidence type="ECO:0000256" key="1">
    <source>
        <dbReference type="ARBA" id="ARBA00007116"/>
    </source>
</evidence>
<dbReference type="PANTHER" id="PTHR23410:SF35">
    <property type="entry name" value="LARGE RIBOSOMAL SUBUNIT PROTEIN UL18Y-RELATED"/>
    <property type="match status" value="1"/>
</dbReference>
<dbReference type="GO" id="GO:0003735">
    <property type="term" value="F:structural constituent of ribosome"/>
    <property type="evidence" value="ECO:0007669"/>
    <property type="project" value="InterPro"/>
</dbReference>
<accession>A0AAV5IJQ5</accession>
<evidence type="ECO:0008006" key="6">
    <source>
        <dbReference type="Google" id="ProtNLM"/>
    </source>
</evidence>
<keyword evidence="2" id="KW-0689">Ribosomal protein</keyword>
<dbReference type="AlphaFoldDB" id="A0AAV5IJQ5"/>
<protein>
    <recommendedName>
        <fullName evidence="6">60S ribosomal protein L5</fullName>
    </recommendedName>
</protein>